<dbReference type="Proteomes" id="UP000009234">
    <property type="component" value="Chromosome"/>
</dbReference>
<dbReference type="OrthoDB" id="1683231at2"/>
<dbReference type="RefSeq" id="WP_013842547.1">
    <property type="nucleotide sequence ID" value="NC_015589.1"/>
</dbReference>
<accession>F6DPV2</accession>
<keyword evidence="3" id="KW-1185">Reference proteome</keyword>
<feature type="chain" id="PRO_5003333352" description="Lipoprotein" evidence="1">
    <location>
        <begin position="26"/>
        <end position="393"/>
    </location>
</feature>
<organism evidence="2 3">
    <name type="scientific">Desulforamulus ruminis (strain ATCC 23193 / DSM 2154 / NCIMB 8452 / DL)</name>
    <name type="common">Desulfotomaculum ruminis</name>
    <dbReference type="NCBI Taxonomy" id="696281"/>
    <lineage>
        <taxon>Bacteria</taxon>
        <taxon>Bacillati</taxon>
        <taxon>Bacillota</taxon>
        <taxon>Clostridia</taxon>
        <taxon>Eubacteriales</taxon>
        <taxon>Peptococcaceae</taxon>
        <taxon>Desulforamulus</taxon>
    </lineage>
</organism>
<sequence>MRWSTVKGCICLLLGLLMLTGCVKKENPPNPAEKPMEKGIQDVSRYFPVESQLTWDYEGEGNEYAGFTRRVMHTQGNKAQVSEDNGGTVLGMVFEVTSSQVVKTYTKEEFYSDKNLLEEKPNLEEVILKAPLKVGATWKNERDQREVVSTSERVEVPGGTFHNVVKIKITSLEHPPEEGRQFEYYAENTGLILREFTVGEDKITSQLKSLKKTEARPQTQKDTLSIEGMQQEVVLHLVEGAPLPFYTYAPSDMMVERTASGEGEAFRFVANFAGKKRDDAYMSLFFYPQGTSVEEAVKFASGMILSNRWQKVGRYNNPDTEKSYPWSESEWQFMDKVNNQSYVGNIAVGKHGDRVFHIINHYPEDFAEGFVPRTGKILEKFTWTDTGEQLNKT</sequence>
<evidence type="ECO:0000313" key="2">
    <source>
        <dbReference type="EMBL" id="AEG60791.1"/>
    </source>
</evidence>
<name>F6DPV2_DESRL</name>
<evidence type="ECO:0008006" key="4">
    <source>
        <dbReference type="Google" id="ProtNLM"/>
    </source>
</evidence>
<dbReference type="PROSITE" id="PS51257">
    <property type="entry name" value="PROKAR_LIPOPROTEIN"/>
    <property type="match status" value="1"/>
</dbReference>
<dbReference type="AlphaFoldDB" id="F6DPV2"/>
<dbReference type="STRING" id="696281.Desru_2564"/>
<protein>
    <recommendedName>
        <fullName evidence="4">Lipoprotein</fullName>
    </recommendedName>
</protein>
<dbReference type="eggNOG" id="COG5401">
    <property type="taxonomic scope" value="Bacteria"/>
</dbReference>
<gene>
    <name evidence="2" type="ordered locus">Desru_2564</name>
</gene>
<dbReference type="HOGENOM" id="CLU_701558_0_0_9"/>
<dbReference type="EMBL" id="CP002780">
    <property type="protein sequence ID" value="AEG60791.1"/>
    <property type="molecule type" value="Genomic_DNA"/>
</dbReference>
<evidence type="ECO:0000313" key="3">
    <source>
        <dbReference type="Proteomes" id="UP000009234"/>
    </source>
</evidence>
<proteinExistence type="predicted"/>
<reference evidence="3" key="1">
    <citation type="submission" date="2011-05" db="EMBL/GenBank/DDBJ databases">
        <title>Complete sequence of Desulfotomaculum ruminis DSM 2154.</title>
        <authorList>
            <person name="Lucas S."/>
            <person name="Copeland A."/>
            <person name="Lapidus A."/>
            <person name="Cheng J.-F."/>
            <person name="Goodwin L."/>
            <person name="Pitluck S."/>
            <person name="Lu M."/>
            <person name="Detter J.C."/>
            <person name="Han C."/>
            <person name="Tapia R."/>
            <person name="Land M."/>
            <person name="Hauser L."/>
            <person name="Kyrpides N."/>
            <person name="Ivanova N."/>
            <person name="Mikhailova N."/>
            <person name="Pagani I."/>
            <person name="Stams A.J.M."/>
            <person name="Plugge C.M."/>
            <person name="Muyzer G."/>
            <person name="Kuever J."/>
            <person name="Parshina S.N."/>
            <person name="Ivanova A.E."/>
            <person name="Nazina T.N."/>
            <person name="Brambilla E."/>
            <person name="Spring S."/>
            <person name="Klenk H.-P."/>
            <person name="Woyke T."/>
        </authorList>
    </citation>
    <scope>NUCLEOTIDE SEQUENCE [LARGE SCALE GENOMIC DNA]</scope>
    <source>
        <strain evidence="3">ATCC 23193 / DSM 2154 / NCIB 8452 / DL</strain>
    </source>
</reference>
<reference evidence="2 3" key="2">
    <citation type="journal article" date="2012" name="Stand. Genomic Sci.">
        <title>Complete genome sequence of the sulfate-reducing firmicute Desulfotomaculum ruminis type strain (DL(T)).</title>
        <authorList>
            <person name="Spring S."/>
            <person name="Visser M."/>
            <person name="Lu M."/>
            <person name="Copeland A."/>
            <person name="Lapidus A."/>
            <person name="Lucas S."/>
            <person name="Cheng J.F."/>
            <person name="Han C."/>
            <person name="Tapia R."/>
            <person name="Goodwin L.A."/>
            <person name="Pitluck S."/>
            <person name="Ivanova N."/>
            <person name="Land M."/>
            <person name="Hauser L."/>
            <person name="Larimer F."/>
            <person name="Rohde M."/>
            <person name="Goker M."/>
            <person name="Detter J.C."/>
            <person name="Kyrpides N.C."/>
            <person name="Woyke T."/>
            <person name="Schaap P.J."/>
            <person name="Plugge C.M."/>
            <person name="Muyzer G."/>
            <person name="Kuever J."/>
            <person name="Pereira I.A."/>
            <person name="Parshina S.N."/>
            <person name="Bernier-Latmani R."/>
            <person name="Stams A.J."/>
            <person name="Klenk H.P."/>
        </authorList>
    </citation>
    <scope>NUCLEOTIDE SEQUENCE [LARGE SCALE GENOMIC DNA]</scope>
    <source>
        <strain evidence="3">ATCC 23193 / DSM 2154 / NCIB 8452 / DL</strain>
    </source>
</reference>
<dbReference type="KEGG" id="dru:Desru_2564"/>
<evidence type="ECO:0000256" key="1">
    <source>
        <dbReference type="SAM" id="SignalP"/>
    </source>
</evidence>
<keyword evidence="1" id="KW-0732">Signal</keyword>
<feature type="signal peptide" evidence="1">
    <location>
        <begin position="1"/>
        <end position="25"/>
    </location>
</feature>